<evidence type="ECO:0000256" key="8">
    <source>
        <dbReference type="ARBA" id="ARBA00022842"/>
    </source>
</evidence>
<dbReference type="EC" id="3.1.3.18" evidence="5"/>
<dbReference type="AlphaFoldDB" id="A0A839IVX7"/>
<evidence type="ECO:0000256" key="7">
    <source>
        <dbReference type="ARBA" id="ARBA00022801"/>
    </source>
</evidence>
<dbReference type="Gene3D" id="3.40.50.1000">
    <property type="entry name" value="HAD superfamily/HAD-like"/>
    <property type="match status" value="1"/>
</dbReference>
<dbReference type="InterPro" id="IPR041492">
    <property type="entry name" value="HAD_2"/>
</dbReference>
<gene>
    <name evidence="10" type="ORF">H4O21_18545</name>
</gene>
<dbReference type="InterPro" id="IPR023214">
    <property type="entry name" value="HAD_sf"/>
</dbReference>
<sequence length="283" mass="31035">MTIKPLSIRCAQNWPKQASKVRLLCKRISRLSESSLPSVPSHKPIYRSLPLNALPRHLHPLIAQAELLAFDLDGTLIDSVPDLATAVDSMLSDMGRSPAGYDAVRQWVGNGSAALVKRALCQDIRGDQQLSDDDDEFLNAHQLFLQHYQHCKGEKTVCYEGIFTLLDQARTSKIPMVLITNKPYRFVPDILQELQLASYFALVLGGDSLAEKKPSALPLLHACQQLDIPSEKGVMIGDSITDITAGKNAGFTTIAVTYGYDHGKPVQECGADLVVDSLAELVR</sequence>
<dbReference type="NCBIfam" id="TIGR01449">
    <property type="entry name" value="PGP_bact"/>
    <property type="match status" value="1"/>
</dbReference>
<dbReference type="SUPFAM" id="SSF56784">
    <property type="entry name" value="HAD-like"/>
    <property type="match status" value="1"/>
</dbReference>
<dbReference type="GO" id="GO:0008967">
    <property type="term" value="F:phosphoglycolate phosphatase activity"/>
    <property type="evidence" value="ECO:0007669"/>
    <property type="project" value="UniProtKB-EC"/>
</dbReference>
<dbReference type="GO" id="GO:0005975">
    <property type="term" value="P:carbohydrate metabolic process"/>
    <property type="evidence" value="ECO:0007669"/>
    <property type="project" value="InterPro"/>
</dbReference>
<dbReference type="InterPro" id="IPR023198">
    <property type="entry name" value="PGP-like_dom2"/>
</dbReference>
<dbReference type="PANTHER" id="PTHR43434:SF1">
    <property type="entry name" value="PHOSPHOGLYCOLATE PHOSPHATASE"/>
    <property type="match status" value="1"/>
</dbReference>
<evidence type="ECO:0000256" key="9">
    <source>
        <dbReference type="ARBA" id="ARBA00023277"/>
    </source>
</evidence>
<dbReference type="CDD" id="cd16417">
    <property type="entry name" value="HAD_PGPase"/>
    <property type="match status" value="1"/>
</dbReference>
<evidence type="ECO:0000256" key="3">
    <source>
        <dbReference type="ARBA" id="ARBA00004818"/>
    </source>
</evidence>
<comment type="pathway">
    <text evidence="3">Organic acid metabolism; glycolate biosynthesis; glycolate from 2-phosphoglycolate: step 1/1.</text>
</comment>
<dbReference type="NCBIfam" id="NF009695">
    <property type="entry name" value="PRK13222.1-2"/>
    <property type="match status" value="1"/>
</dbReference>
<dbReference type="InterPro" id="IPR050155">
    <property type="entry name" value="HAD-like_hydrolase_sf"/>
</dbReference>
<dbReference type="SFLD" id="SFLDS00003">
    <property type="entry name" value="Haloacid_Dehalogenase"/>
    <property type="match status" value="1"/>
</dbReference>
<keyword evidence="9" id="KW-0119">Carbohydrate metabolism</keyword>
<dbReference type="EMBL" id="JACJFM010000031">
    <property type="protein sequence ID" value="MBB1488609.1"/>
    <property type="molecule type" value="Genomic_DNA"/>
</dbReference>
<dbReference type="Gene3D" id="1.10.150.240">
    <property type="entry name" value="Putative phosphatase, domain 2"/>
    <property type="match status" value="1"/>
</dbReference>
<dbReference type="FunFam" id="3.40.50.1000:FF:000022">
    <property type="entry name" value="Phosphoglycolate phosphatase"/>
    <property type="match status" value="1"/>
</dbReference>
<evidence type="ECO:0000256" key="5">
    <source>
        <dbReference type="ARBA" id="ARBA00013078"/>
    </source>
</evidence>
<comment type="cofactor">
    <cofactor evidence="2">
        <name>Mg(2+)</name>
        <dbReference type="ChEBI" id="CHEBI:18420"/>
    </cofactor>
</comment>
<dbReference type="GO" id="GO:0046872">
    <property type="term" value="F:metal ion binding"/>
    <property type="evidence" value="ECO:0007669"/>
    <property type="project" value="UniProtKB-KW"/>
</dbReference>
<evidence type="ECO:0000313" key="11">
    <source>
        <dbReference type="Proteomes" id="UP000565262"/>
    </source>
</evidence>
<evidence type="ECO:0000256" key="2">
    <source>
        <dbReference type="ARBA" id="ARBA00001946"/>
    </source>
</evidence>
<dbReference type="Proteomes" id="UP000565262">
    <property type="component" value="Unassembled WGS sequence"/>
</dbReference>
<dbReference type="PANTHER" id="PTHR43434">
    <property type="entry name" value="PHOSPHOGLYCOLATE PHOSPHATASE"/>
    <property type="match status" value="1"/>
</dbReference>
<dbReference type="InterPro" id="IPR036412">
    <property type="entry name" value="HAD-like_sf"/>
</dbReference>
<organism evidence="10 11">
    <name type="scientific">Oceanospirillum sediminis</name>
    <dbReference type="NCBI Taxonomy" id="2760088"/>
    <lineage>
        <taxon>Bacteria</taxon>
        <taxon>Pseudomonadati</taxon>
        <taxon>Pseudomonadota</taxon>
        <taxon>Gammaproteobacteria</taxon>
        <taxon>Oceanospirillales</taxon>
        <taxon>Oceanospirillaceae</taxon>
        <taxon>Oceanospirillum</taxon>
    </lineage>
</organism>
<keyword evidence="6" id="KW-0479">Metal-binding</keyword>
<comment type="caution">
    <text evidence="10">The sequence shown here is derived from an EMBL/GenBank/DDBJ whole genome shotgun (WGS) entry which is preliminary data.</text>
</comment>
<dbReference type="SFLD" id="SFLDG01135">
    <property type="entry name" value="C1.5.6:_HAD__Beta-PGM__Phospha"/>
    <property type="match status" value="1"/>
</dbReference>
<reference evidence="10 11" key="1">
    <citation type="submission" date="2020-08" db="EMBL/GenBank/DDBJ databases">
        <title>Oceanospirillum sp. nov. isolated from marine sediment.</title>
        <authorList>
            <person name="Ji X."/>
        </authorList>
    </citation>
    <scope>NUCLEOTIDE SEQUENCE [LARGE SCALE GENOMIC DNA]</scope>
    <source>
        <strain evidence="10 11">D5</strain>
    </source>
</reference>
<keyword evidence="8" id="KW-0460">Magnesium</keyword>
<evidence type="ECO:0000313" key="10">
    <source>
        <dbReference type="EMBL" id="MBB1488609.1"/>
    </source>
</evidence>
<dbReference type="InterPro" id="IPR006439">
    <property type="entry name" value="HAD-SF_hydro_IA"/>
</dbReference>
<dbReference type="NCBIfam" id="TIGR01549">
    <property type="entry name" value="HAD-SF-IA-v1"/>
    <property type="match status" value="1"/>
</dbReference>
<comment type="similarity">
    <text evidence="4">Belongs to the HAD-like hydrolase superfamily. CbbY/CbbZ/Gph/YieH family.</text>
</comment>
<keyword evidence="11" id="KW-1185">Reference proteome</keyword>
<accession>A0A839IVX7</accession>
<keyword evidence="7 10" id="KW-0378">Hydrolase</keyword>
<evidence type="ECO:0000256" key="1">
    <source>
        <dbReference type="ARBA" id="ARBA00000830"/>
    </source>
</evidence>
<dbReference type="SFLD" id="SFLDG01129">
    <property type="entry name" value="C1.5:_HAD__Beta-PGM__Phosphata"/>
    <property type="match status" value="1"/>
</dbReference>
<proteinExistence type="inferred from homology"/>
<dbReference type="InterPro" id="IPR037512">
    <property type="entry name" value="PGPase_prok"/>
</dbReference>
<name>A0A839IVX7_9GAMM</name>
<dbReference type="GO" id="GO:0005829">
    <property type="term" value="C:cytosol"/>
    <property type="evidence" value="ECO:0007669"/>
    <property type="project" value="TreeGrafter"/>
</dbReference>
<evidence type="ECO:0000256" key="6">
    <source>
        <dbReference type="ARBA" id="ARBA00022723"/>
    </source>
</evidence>
<comment type="catalytic activity">
    <reaction evidence="1">
        <text>2-phosphoglycolate + H2O = glycolate + phosphate</text>
        <dbReference type="Rhea" id="RHEA:14369"/>
        <dbReference type="ChEBI" id="CHEBI:15377"/>
        <dbReference type="ChEBI" id="CHEBI:29805"/>
        <dbReference type="ChEBI" id="CHEBI:43474"/>
        <dbReference type="ChEBI" id="CHEBI:58033"/>
        <dbReference type="EC" id="3.1.3.18"/>
    </reaction>
</comment>
<dbReference type="Pfam" id="PF13419">
    <property type="entry name" value="HAD_2"/>
    <property type="match status" value="1"/>
</dbReference>
<protein>
    <recommendedName>
        <fullName evidence="5">phosphoglycolate phosphatase</fullName>
        <ecNumber evidence="5">3.1.3.18</ecNumber>
    </recommendedName>
</protein>
<dbReference type="GO" id="GO:0006281">
    <property type="term" value="P:DNA repair"/>
    <property type="evidence" value="ECO:0007669"/>
    <property type="project" value="TreeGrafter"/>
</dbReference>
<evidence type="ECO:0000256" key="4">
    <source>
        <dbReference type="ARBA" id="ARBA00006171"/>
    </source>
</evidence>